<feature type="transmembrane region" description="Helical" evidence="7">
    <location>
        <begin position="174"/>
        <end position="192"/>
    </location>
</feature>
<evidence type="ECO:0000313" key="9">
    <source>
        <dbReference type="EMBL" id="GAA3624852.1"/>
    </source>
</evidence>
<dbReference type="PROSITE" id="PS50928">
    <property type="entry name" value="ABC_TM1"/>
    <property type="match status" value="1"/>
</dbReference>
<proteinExistence type="inferred from homology"/>
<dbReference type="InterPro" id="IPR045621">
    <property type="entry name" value="BPD_transp_1_N"/>
</dbReference>
<dbReference type="PANTHER" id="PTHR43163:SF6">
    <property type="entry name" value="DIPEPTIDE TRANSPORT SYSTEM PERMEASE PROTEIN DPPB-RELATED"/>
    <property type="match status" value="1"/>
</dbReference>
<dbReference type="EMBL" id="BAAAZO010000009">
    <property type="protein sequence ID" value="GAA3624852.1"/>
    <property type="molecule type" value="Genomic_DNA"/>
</dbReference>
<feature type="transmembrane region" description="Helical" evidence="7">
    <location>
        <begin position="256"/>
        <end position="278"/>
    </location>
</feature>
<keyword evidence="4 7" id="KW-0812">Transmembrane</keyword>
<comment type="caution">
    <text evidence="9">The sequence shown here is derived from an EMBL/GenBank/DDBJ whole genome shotgun (WGS) entry which is preliminary data.</text>
</comment>
<dbReference type="Pfam" id="PF00528">
    <property type="entry name" value="BPD_transp_1"/>
    <property type="match status" value="1"/>
</dbReference>
<keyword evidence="3" id="KW-1003">Cell membrane</keyword>
<dbReference type="PANTHER" id="PTHR43163">
    <property type="entry name" value="DIPEPTIDE TRANSPORT SYSTEM PERMEASE PROTEIN DPPB-RELATED"/>
    <property type="match status" value="1"/>
</dbReference>
<protein>
    <submittedName>
        <fullName evidence="9">ABC transporter permease</fullName>
    </submittedName>
</protein>
<evidence type="ECO:0000256" key="4">
    <source>
        <dbReference type="ARBA" id="ARBA00022692"/>
    </source>
</evidence>
<accession>A0ABP7A4M9</accession>
<dbReference type="CDD" id="cd06261">
    <property type="entry name" value="TM_PBP2"/>
    <property type="match status" value="1"/>
</dbReference>
<name>A0ABP7A4M9_9ACTN</name>
<evidence type="ECO:0000313" key="10">
    <source>
        <dbReference type="Proteomes" id="UP001501074"/>
    </source>
</evidence>
<evidence type="ECO:0000259" key="8">
    <source>
        <dbReference type="PROSITE" id="PS50928"/>
    </source>
</evidence>
<feature type="transmembrane region" description="Helical" evidence="7">
    <location>
        <begin position="132"/>
        <end position="154"/>
    </location>
</feature>
<comment type="similarity">
    <text evidence="7">Belongs to the binding-protein-dependent transport system permease family.</text>
</comment>
<evidence type="ECO:0000256" key="2">
    <source>
        <dbReference type="ARBA" id="ARBA00022448"/>
    </source>
</evidence>
<dbReference type="SUPFAM" id="SSF161098">
    <property type="entry name" value="MetI-like"/>
    <property type="match status" value="1"/>
</dbReference>
<keyword evidence="10" id="KW-1185">Reference proteome</keyword>
<keyword evidence="5 7" id="KW-1133">Transmembrane helix</keyword>
<dbReference type="Proteomes" id="UP001501074">
    <property type="component" value="Unassembled WGS sequence"/>
</dbReference>
<organism evidence="9 10">
    <name type="scientific">Kineosporia mesophila</name>
    <dbReference type="NCBI Taxonomy" id="566012"/>
    <lineage>
        <taxon>Bacteria</taxon>
        <taxon>Bacillati</taxon>
        <taxon>Actinomycetota</taxon>
        <taxon>Actinomycetes</taxon>
        <taxon>Kineosporiales</taxon>
        <taxon>Kineosporiaceae</taxon>
        <taxon>Kineosporia</taxon>
    </lineage>
</organism>
<reference evidence="10" key="1">
    <citation type="journal article" date="2019" name="Int. J. Syst. Evol. Microbiol.">
        <title>The Global Catalogue of Microorganisms (GCM) 10K type strain sequencing project: providing services to taxonomists for standard genome sequencing and annotation.</title>
        <authorList>
            <consortium name="The Broad Institute Genomics Platform"/>
            <consortium name="The Broad Institute Genome Sequencing Center for Infectious Disease"/>
            <person name="Wu L."/>
            <person name="Ma J."/>
        </authorList>
    </citation>
    <scope>NUCLEOTIDE SEQUENCE [LARGE SCALE GENOMIC DNA]</scope>
    <source>
        <strain evidence="10">JCM 16902</strain>
    </source>
</reference>
<feature type="domain" description="ABC transmembrane type-1" evidence="8">
    <location>
        <begin position="95"/>
        <end position="317"/>
    </location>
</feature>
<evidence type="ECO:0000256" key="3">
    <source>
        <dbReference type="ARBA" id="ARBA00022475"/>
    </source>
</evidence>
<dbReference type="InterPro" id="IPR035906">
    <property type="entry name" value="MetI-like_sf"/>
</dbReference>
<keyword evidence="6 7" id="KW-0472">Membrane</keyword>
<comment type="subcellular location">
    <subcellularLocation>
        <location evidence="1 7">Cell membrane</location>
        <topology evidence="1 7">Multi-pass membrane protein</topology>
    </subcellularLocation>
</comment>
<evidence type="ECO:0000256" key="7">
    <source>
        <dbReference type="RuleBase" id="RU363032"/>
    </source>
</evidence>
<dbReference type="InterPro" id="IPR000515">
    <property type="entry name" value="MetI-like"/>
</dbReference>
<dbReference type="Gene3D" id="1.10.3720.10">
    <property type="entry name" value="MetI-like"/>
    <property type="match status" value="1"/>
</dbReference>
<dbReference type="Pfam" id="PF19300">
    <property type="entry name" value="BPD_transp_1_N"/>
    <property type="match status" value="1"/>
</dbReference>
<evidence type="ECO:0000256" key="5">
    <source>
        <dbReference type="ARBA" id="ARBA00022989"/>
    </source>
</evidence>
<keyword evidence="2 7" id="KW-0813">Transport</keyword>
<evidence type="ECO:0000256" key="1">
    <source>
        <dbReference type="ARBA" id="ARBA00004651"/>
    </source>
</evidence>
<sequence length="331" mass="34734">MLRFTLSRIGSLVIVLFALSVLIFVVSRFGGGDPVHAYVGGNASPDAIAAARTRLGLDQPVVVQYWDYLTRLLQGDLGLSLSTKRPVADELSSRLPATLELAVVTVILSIVIGLVLARAYSLRGRAGGIIRFVLFSAASAPAFLIATCGLLLFFGQLGWLPVAGRTSYGASSGLSGFYVLDGLLTGNILYAFDALKHLILPATAASLGPGVALARVLADGLDTSLRSGYARTARSLGETESQLLRRHGLRNAAGPVLSLLGVQIGMMLSSLVVVEQIFSWNGLGQYLVTAINAADTNSVATISLLLGAVYVVVNTLVDLGLAVLDPRVRLS</sequence>
<dbReference type="RefSeq" id="WP_231487812.1">
    <property type="nucleotide sequence ID" value="NZ_BAAAZO010000009.1"/>
</dbReference>
<feature type="transmembrane region" description="Helical" evidence="7">
    <location>
        <begin position="101"/>
        <end position="120"/>
    </location>
</feature>
<feature type="transmembrane region" description="Helical" evidence="7">
    <location>
        <begin position="298"/>
        <end position="324"/>
    </location>
</feature>
<feature type="transmembrane region" description="Helical" evidence="7">
    <location>
        <begin position="12"/>
        <end position="30"/>
    </location>
</feature>
<gene>
    <name evidence="9" type="ORF">GCM10022223_47430</name>
</gene>
<evidence type="ECO:0000256" key="6">
    <source>
        <dbReference type="ARBA" id="ARBA00023136"/>
    </source>
</evidence>